<dbReference type="EMBL" id="JAPMOU010000013">
    <property type="protein sequence ID" value="MDE1462703.1"/>
    <property type="molecule type" value="Genomic_DNA"/>
</dbReference>
<dbReference type="Proteomes" id="UP001528823">
    <property type="component" value="Unassembled WGS sequence"/>
</dbReference>
<reference evidence="3 4" key="1">
    <citation type="submission" date="2022-11" db="EMBL/GenBank/DDBJ databases">
        <title>Spartinivicinus poritis sp. nov., isolated from scleractinian coral Porites lutea.</title>
        <authorList>
            <person name="Zhang G."/>
            <person name="Cai L."/>
            <person name="Wei Q."/>
        </authorList>
    </citation>
    <scope>NUCLEOTIDE SEQUENCE [LARGE SCALE GENOMIC DNA]</scope>
    <source>
        <strain evidence="3 4">A2-2</strain>
    </source>
</reference>
<organism evidence="3 4">
    <name type="scientific">Spartinivicinus poritis</name>
    <dbReference type="NCBI Taxonomy" id="2994640"/>
    <lineage>
        <taxon>Bacteria</taxon>
        <taxon>Pseudomonadati</taxon>
        <taxon>Pseudomonadota</taxon>
        <taxon>Gammaproteobacteria</taxon>
        <taxon>Oceanospirillales</taxon>
        <taxon>Zooshikellaceae</taxon>
        <taxon>Spartinivicinus</taxon>
    </lineage>
</organism>
<sequence length="139" mass="15888">MNKLGYGLAAMALTLPLAFNNLAWSEPHPGKHKGPKIAKELSLTAEQKEAFKSIMSNQRKQRCAIHEKYRPQIQAEMEQIHQSTVSQLSSVLSAEQIDKFQQLHEKRKERRQQHKKRFNCEQGPGFKGRHSARGENTGL</sequence>
<keyword evidence="4" id="KW-1185">Reference proteome</keyword>
<proteinExistence type="predicted"/>
<feature type="chain" id="PRO_5046038712" evidence="2">
    <location>
        <begin position="24"/>
        <end position="139"/>
    </location>
</feature>
<comment type="caution">
    <text evidence="3">The sequence shown here is derived from an EMBL/GenBank/DDBJ whole genome shotgun (WGS) entry which is preliminary data.</text>
</comment>
<evidence type="ECO:0000256" key="2">
    <source>
        <dbReference type="SAM" id="SignalP"/>
    </source>
</evidence>
<evidence type="ECO:0000313" key="3">
    <source>
        <dbReference type="EMBL" id="MDE1462703.1"/>
    </source>
</evidence>
<keyword evidence="2" id="KW-0732">Signal</keyword>
<dbReference type="Gene3D" id="1.20.120.1490">
    <property type="match status" value="1"/>
</dbReference>
<evidence type="ECO:0000256" key="1">
    <source>
        <dbReference type="SAM" id="MobiDB-lite"/>
    </source>
</evidence>
<protein>
    <submittedName>
        <fullName evidence="3">Spy/CpxP family protein refolding chaperone</fullName>
    </submittedName>
</protein>
<accession>A0ABT5UB84</accession>
<feature type="signal peptide" evidence="2">
    <location>
        <begin position="1"/>
        <end position="23"/>
    </location>
</feature>
<dbReference type="RefSeq" id="WP_274689057.1">
    <property type="nucleotide sequence ID" value="NZ_JAPMOU010000013.1"/>
</dbReference>
<evidence type="ECO:0000313" key="4">
    <source>
        <dbReference type="Proteomes" id="UP001528823"/>
    </source>
</evidence>
<feature type="compositionally biased region" description="Basic residues" evidence="1">
    <location>
        <begin position="107"/>
        <end position="117"/>
    </location>
</feature>
<name>A0ABT5UB84_9GAMM</name>
<feature type="region of interest" description="Disordered" evidence="1">
    <location>
        <begin position="104"/>
        <end position="139"/>
    </location>
</feature>
<gene>
    <name evidence="3" type="ORF">ORQ98_12055</name>
</gene>